<dbReference type="Pfam" id="PF04193">
    <property type="entry name" value="PQ-loop"/>
    <property type="match status" value="1"/>
</dbReference>
<dbReference type="Proteomes" id="UP000030014">
    <property type="component" value="Unassembled WGS sequence"/>
</dbReference>
<evidence type="ECO:0000313" key="7">
    <source>
        <dbReference type="Proteomes" id="UP000030014"/>
    </source>
</evidence>
<proteinExistence type="predicted"/>
<sequence length="88" mass="10041">MSKQVISFLLQLSGSILLLGGYFPQIIQLYKTKKSEDISLSFWVILTTGLFCIAFNMLISHVPNFIMVTQFLNAIIALWVLVLVKKYK</sequence>
<dbReference type="GO" id="GO:0016020">
    <property type="term" value="C:membrane"/>
    <property type="evidence" value="ECO:0007669"/>
    <property type="project" value="UniProtKB-SubCell"/>
</dbReference>
<feature type="transmembrane region" description="Helical" evidence="5">
    <location>
        <begin position="65"/>
        <end position="84"/>
    </location>
</feature>
<accession>A0A0A0HXQ0</accession>
<evidence type="ECO:0000256" key="2">
    <source>
        <dbReference type="ARBA" id="ARBA00022692"/>
    </source>
</evidence>
<dbReference type="AlphaFoldDB" id="A0A0A0HXQ0"/>
<dbReference type="EMBL" id="JDRY01000170">
    <property type="protein sequence ID" value="KGM93297.1"/>
    <property type="molecule type" value="Genomic_DNA"/>
</dbReference>
<evidence type="ECO:0000313" key="6">
    <source>
        <dbReference type="EMBL" id="KGM93297.1"/>
    </source>
</evidence>
<feature type="transmembrane region" description="Helical" evidence="5">
    <location>
        <begin position="6"/>
        <end position="26"/>
    </location>
</feature>
<keyword evidence="3 5" id="KW-1133">Transmembrane helix</keyword>
<dbReference type="Gene3D" id="1.20.1280.290">
    <property type="match status" value="1"/>
</dbReference>
<gene>
    <name evidence="6" type="ORF">Z955_15045</name>
</gene>
<evidence type="ECO:0008006" key="8">
    <source>
        <dbReference type="Google" id="ProtNLM"/>
    </source>
</evidence>
<name>A0A0A0HXQ0_CLOBO</name>
<protein>
    <recommendedName>
        <fullName evidence="8">PQ loop repeat protein</fullName>
    </recommendedName>
</protein>
<feature type="transmembrane region" description="Helical" evidence="5">
    <location>
        <begin position="38"/>
        <end position="59"/>
    </location>
</feature>
<evidence type="ECO:0000256" key="3">
    <source>
        <dbReference type="ARBA" id="ARBA00022989"/>
    </source>
</evidence>
<evidence type="ECO:0000256" key="1">
    <source>
        <dbReference type="ARBA" id="ARBA00004141"/>
    </source>
</evidence>
<reference evidence="6 7" key="1">
    <citation type="submission" date="2014-01" db="EMBL/GenBank/DDBJ databases">
        <title>Plasmidome dynamics in the species complex Clostridium novyi sensu lato converts strains of independent lineages into distinctly different pathogens.</title>
        <authorList>
            <person name="Skarin H."/>
            <person name="Segerman B."/>
        </authorList>
    </citation>
    <scope>NUCLEOTIDE SEQUENCE [LARGE SCALE GENOMIC DNA]</scope>
    <source>
        <strain evidence="6 7">DC5</strain>
    </source>
</reference>
<organism evidence="6 7">
    <name type="scientific">Clostridium botulinum C/D str. DC5</name>
    <dbReference type="NCBI Taxonomy" id="1443128"/>
    <lineage>
        <taxon>Bacteria</taxon>
        <taxon>Bacillati</taxon>
        <taxon>Bacillota</taxon>
        <taxon>Clostridia</taxon>
        <taxon>Eubacteriales</taxon>
        <taxon>Clostridiaceae</taxon>
        <taxon>Clostridium</taxon>
    </lineage>
</organism>
<evidence type="ECO:0000256" key="4">
    <source>
        <dbReference type="ARBA" id="ARBA00023136"/>
    </source>
</evidence>
<comment type="caution">
    <text evidence="6">The sequence shown here is derived from an EMBL/GenBank/DDBJ whole genome shotgun (WGS) entry which is preliminary data.</text>
</comment>
<evidence type="ECO:0000256" key="5">
    <source>
        <dbReference type="SAM" id="Phobius"/>
    </source>
</evidence>
<keyword evidence="4 5" id="KW-0472">Membrane</keyword>
<dbReference type="RefSeq" id="WP_039260124.1">
    <property type="nucleotide sequence ID" value="NZ_JDRY01000170.1"/>
</dbReference>
<dbReference type="InterPro" id="IPR006603">
    <property type="entry name" value="PQ-loop_rpt"/>
</dbReference>
<comment type="subcellular location">
    <subcellularLocation>
        <location evidence="1">Membrane</location>
        <topology evidence="1">Multi-pass membrane protein</topology>
    </subcellularLocation>
</comment>
<keyword evidence="2 5" id="KW-0812">Transmembrane</keyword>